<keyword evidence="3" id="KW-1185">Reference proteome</keyword>
<keyword evidence="1" id="KW-1133">Transmembrane helix</keyword>
<proteinExistence type="predicted"/>
<evidence type="ECO:0000256" key="1">
    <source>
        <dbReference type="SAM" id="Phobius"/>
    </source>
</evidence>
<organism evidence="2 3">
    <name type="scientific">Antrihabitans cavernicola</name>
    <dbReference type="NCBI Taxonomy" id="2495913"/>
    <lineage>
        <taxon>Bacteria</taxon>
        <taxon>Bacillati</taxon>
        <taxon>Actinomycetota</taxon>
        <taxon>Actinomycetes</taxon>
        <taxon>Mycobacteriales</taxon>
        <taxon>Nocardiaceae</taxon>
        <taxon>Antrihabitans</taxon>
    </lineage>
</organism>
<accession>A0A5A7SAV0</accession>
<keyword evidence="1" id="KW-0812">Transmembrane</keyword>
<gene>
    <name evidence="2" type="ORF">FOY51_17345</name>
</gene>
<protein>
    <submittedName>
        <fullName evidence="2">Uncharacterized protein</fullName>
    </submittedName>
</protein>
<keyword evidence="1" id="KW-0472">Membrane</keyword>
<comment type="caution">
    <text evidence="2">The sequence shown here is derived from an EMBL/GenBank/DDBJ whole genome shotgun (WGS) entry which is preliminary data.</text>
</comment>
<reference evidence="2 3" key="1">
    <citation type="submission" date="2019-07" db="EMBL/GenBank/DDBJ databases">
        <title>Rhodococcus cavernicolus sp. nov., isolated from a cave.</title>
        <authorList>
            <person name="Lee S.D."/>
        </authorList>
    </citation>
    <scope>NUCLEOTIDE SEQUENCE [LARGE SCALE GENOMIC DNA]</scope>
    <source>
        <strain evidence="2 3">C1-24</strain>
    </source>
</reference>
<feature type="transmembrane region" description="Helical" evidence="1">
    <location>
        <begin position="15"/>
        <end position="34"/>
    </location>
</feature>
<dbReference type="Proteomes" id="UP000322244">
    <property type="component" value="Unassembled WGS sequence"/>
</dbReference>
<sequence>MATDSTKEFPSRTPIIGMFMVFAAMAIVAVTAYQHAGWFSIIGYAIALVVAVFGFWFTFRDLSDPDALPRQPGPQDRRVP</sequence>
<feature type="transmembrane region" description="Helical" evidence="1">
    <location>
        <begin position="41"/>
        <end position="59"/>
    </location>
</feature>
<dbReference type="AlphaFoldDB" id="A0A5A7SAV0"/>
<dbReference type="OrthoDB" id="4737297at2"/>
<dbReference type="RefSeq" id="WP_149431522.1">
    <property type="nucleotide sequence ID" value="NZ_VLNY01000008.1"/>
</dbReference>
<evidence type="ECO:0000313" key="3">
    <source>
        <dbReference type="Proteomes" id="UP000322244"/>
    </source>
</evidence>
<name>A0A5A7SAV0_9NOCA</name>
<dbReference type="EMBL" id="VLNY01000008">
    <property type="protein sequence ID" value="KAA0021655.1"/>
    <property type="molecule type" value="Genomic_DNA"/>
</dbReference>
<evidence type="ECO:0000313" key="2">
    <source>
        <dbReference type="EMBL" id="KAA0021655.1"/>
    </source>
</evidence>